<protein>
    <submittedName>
        <fullName evidence="1">Uncharacterized protein</fullName>
    </submittedName>
</protein>
<dbReference type="EMBL" id="BK015472">
    <property type="protein sequence ID" value="DAE08666.1"/>
    <property type="molecule type" value="Genomic_DNA"/>
</dbReference>
<organism evidence="1">
    <name type="scientific">Myoviridae sp. ctwwN25</name>
    <dbReference type="NCBI Taxonomy" id="2825209"/>
    <lineage>
        <taxon>Viruses</taxon>
        <taxon>Duplodnaviria</taxon>
        <taxon>Heunggongvirae</taxon>
        <taxon>Uroviricota</taxon>
        <taxon>Caudoviricetes</taxon>
    </lineage>
</organism>
<proteinExistence type="predicted"/>
<evidence type="ECO:0000313" key="1">
    <source>
        <dbReference type="EMBL" id="DAE08666.1"/>
    </source>
</evidence>
<sequence length="143" mass="16647">MTQMRYHVYQALQCKNIEDKEAVLDIIEGILTILDEKDVLLKKTKGAVNDFTAADNAVYYDRKYLYIPERILKEILGDICYMDIPDQVSLLKAARYDYKRIIPEAFYTEVSVSNPIGGQTVDCLTLNYKVIRTIRMDMDYKED</sequence>
<name>A0A8S5PP80_9CAUD</name>
<accession>A0A8S5PP80</accession>
<reference evidence="1" key="1">
    <citation type="journal article" date="2021" name="Proc. Natl. Acad. Sci. U.S.A.">
        <title>A Catalog of Tens of Thousands of Viruses from Human Metagenomes Reveals Hidden Associations with Chronic Diseases.</title>
        <authorList>
            <person name="Tisza M.J."/>
            <person name="Buck C.B."/>
        </authorList>
    </citation>
    <scope>NUCLEOTIDE SEQUENCE</scope>
    <source>
        <strain evidence="1">CtwwN25</strain>
    </source>
</reference>